<evidence type="ECO:0000256" key="11">
    <source>
        <dbReference type="ARBA" id="ARBA00022801"/>
    </source>
</evidence>
<dbReference type="EMBL" id="RCNR01000083">
    <property type="protein sequence ID" value="MUH38281.1"/>
    <property type="molecule type" value="Genomic_DNA"/>
</dbReference>
<dbReference type="Proteomes" id="UP000540519">
    <property type="component" value="Unassembled WGS sequence"/>
</dbReference>
<keyword evidence="23" id="KW-1185">Reference proteome</keyword>
<dbReference type="RefSeq" id="WP_155601332.1">
    <property type="nucleotide sequence ID" value="NZ_RCNR01000083.1"/>
</dbReference>
<dbReference type="Gene3D" id="3.50.30.30">
    <property type="match status" value="1"/>
</dbReference>
<evidence type="ECO:0000256" key="1">
    <source>
        <dbReference type="ARBA" id="ARBA00004240"/>
    </source>
</evidence>
<comment type="caution">
    <text evidence="22">The sequence shown here is derived from an EMBL/GenBank/DDBJ whole genome shotgun (WGS) entry which is preliminary data.</text>
</comment>
<dbReference type="InterPro" id="IPR039866">
    <property type="entry name" value="CPQ"/>
</dbReference>
<dbReference type="SUPFAM" id="SSF53187">
    <property type="entry name" value="Zn-dependent exopeptidases"/>
    <property type="match status" value="1"/>
</dbReference>
<dbReference type="GO" id="GO:0006508">
    <property type="term" value="P:proteolysis"/>
    <property type="evidence" value="ECO:0007669"/>
    <property type="project" value="UniProtKB-KW"/>
</dbReference>
<dbReference type="OrthoDB" id="9769665at2"/>
<evidence type="ECO:0000256" key="5">
    <source>
        <dbReference type="ARBA" id="ARBA00014116"/>
    </source>
</evidence>
<name>A0A7X3D3K7_9FLAO</name>
<dbReference type="Pfam" id="PF04389">
    <property type="entry name" value="Peptidase_M28"/>
    <property type="match status" value="1"/>
</dbReference>
<evidence type="ECO:0000256" key="7">
    <source>
        <dbReference type="ARBA" id="ARBA00022645"/>
    </source>
</evidence>
<keyword evidence="6" id="KW-0964">Secreted</keyword>
<evidence type="ECO:0000256" key="9">
    <source>
        <dbReference type="ARBA" id="ARBA00022723"/>
    </source>
</evidence>
<proteinExistence type="predicted"/>
<comment type="subcellular location">
    <subcellularLocation>
        <location evidence="1">Endoplasmic reticulum</location>
    </subcellularLocation>
    <subcellularLocation>
        <location evidence="3">Golgi apparatus</location>
    </subcellularLocation>
    <subcellularLocation>
        <location evidence="2">Lysosome</location>
    </subcellularLocation>
    <subcellularLocation>
        <location evidence="4">Secreted</location>
    </subcellularLocation>
</comment>
<keyword evidence="11" id="KW-0378">Hydrolase</keyword>
<reference evidence="22 23" key="1">
    <citation type="journal article" date="2019" name="Mar. Drugs">
        <title>Comparative Genomics and CAZyme Genome Repertoires of Marine Zobellia amurskyensis KMM 3526(T) and Zobellia laminariae KMM 3676(T).</title>
        <authorList>
            <person name="Chernysheva N."/>
            <person name="Bystritskaya E."/>
            <person name="Stenkova A."/>
            <person name="Golovkin I."/>
            <person name="Nedashkovskaya O."/>
            <person name="Isaeva M."/>
        </authorList>
    </citation>
    <scope>NUCLEOTIDE SEQUENCE [LARGE SCALE GENOMIC DNA]</scope>
    <source>
        <strain evidence="22 23">KMM 3526</strain>
    </source>
</reference>
<evidence type="ECO:0000256" key="13">
    <source>
        <dbReference type="ARBA" id="ARBA00022833"/>
    </source>
</evidence>
<evidence type="ECO:0000256" key="17">
    <source>
        <dbReference type="ARBA" id="ARBA00023180"/>
    </source>
</evidence>
<keyword evidence="10" id="KW-0732">Signal</keyword>
<evidence type="ECO:0000313" key="22">
    <source>
        <dbReference type="EMBL" id="MUH38281.1"/>
    </source>
</evidence>
<keyword evidence="8" id="KW-0645">Protease</keyword>
<sequence length="460" mass="50866">MKKIILLLLSVGLSINGYSQNEDEKQLKKIYDQALTNGKAYDWLNYLSNQIGGRLSGSVQAQLAVDYTKLQLDSLGLDRVWLQPVKVPKWVRGTPEFAYFETSPGLSTNVPICALGGSVATPLGGLKAGVIEVQGIEDLEKLGRANVEGKIVFYNRPMDPTIISTFEAYTGCVDQRYSGAEEAAKYGAVGVIVRSMNLRLDDYPHTGSMGYGDTPVSKRIPAAAISTKGAELLSTTLKLNAGTQFYFKQNCKQFDDVESFNVIGEIKGSEFPNEIMVVGGHLDSWDLGDGSHDDGAGCVQSMDVLRLLKTTGYKPKRTIRAVLFMNEENGLRGGNKYAEVASNKNEKHVFALESDAGGFTPRGFSFNCSDENLKQVQSWKNLFEPYYIHLFEKGYSGADIRPLKNDEMVLAGLRPDSQRYFVHHHAENDTFEHVNRRELELGAASMASLVYLFDKYGIVK</sequence>
<dbReference type="AlphaFoldDB" id="A0A7X3D3K7"/>
<dbReference type="PANTHER" id="PTHR12053">
    <property type="entry name" value="PROTEASE FAMILY M28 PLASMA GLUTAMATE CARBOXYPEPTIDASE-RELATED"/>
    <property type="match status" value="1"/>
</dbReference>
<gene>
    <name evidence="22" type="ORF">D9O36_20725</name>
</gene>
<keyword evidence="12" id="KW-0256">Endoplasmic reticulum</keyword>
<organism evidence="22 23">
    <name type="scientific">Zobellia amurskyensis</name>
    <dbReference type="NCBI Taxonomy" id="248905"/>
    <lineage>
        <taxon>Bacteria</taxon>
        <taxon>Pseudomonadati</taxon>
        <taxon>Bacteroidota</taxon>
        <taxon>Flavobacteriia</taxon>
        <taxon>Flavobacteriales</taxon>
        <taxon>Flavobacteriaceae</taxon>
        <taxon>Zobellia</taxon>
    </lineage>
</organism>
<dbReference type="Gene3D" id="3.40.630.10">
    <property type="entry name" value="Zn peptidases"/>
    <property type="match status" value="1"/>
</dbReference>
<evidence type="ECO:0000256" key="4">
    <source>
        <dbReference type="ARBA" id="ARBA00004613"/>
    </source>
</evidence>
<evidence type="ECO:0000256" key="10">
    <source>
        <dbReference type="ARBA" id="ARBA00022729"/>
    </source>
</evidence>
<protein>
    <recommendedName>
        <fullName evidence="5">Carboxypeptidase Q</fullName>
    </recommendedName>
    <alternativeName>
        <fullName evidence="20">Plasma glutamate carboxypeptidase</fullName>
    </alternativeName>
</protein>
<evidence type="ECO:0000256" key="16">
    <source>
        <dbReference type="ARBA" id="ARBA00023145"/>
    </source>
</evidence>
<evidence type="ECO:0000256" key="15">
    <source>
        <dbReference type="ARBA" id="ARBA00023049"/>
    </source>
</evidence>
<evidence type="ECO:0000256" key="2">
    <source>
        <dbReference type="ARBA" id="ARBA00004371"/>
    </source>
</evidence>
<keyword evidence="18" id="KW-0458">Lysosome</keyword>
<evidence type="ECO:0000256" key="19">
    <source>
        <dbReference type="ARBA" id="ARBA00025833"/>
    </source>
</evidence>
<dbReference type="GO" id="GO:0070573">
    <property type="term" value="F:metallodipeptidase activity"/>
    <property type="evidence" value="ECO:0007669"/>
    <property type="project" value="InterPro"/>
</dbReference>
<keyword evidence="14" id="KW-0333">Golgi apparatus</keyword>
<comment type="subunit">
    <text evidence="19">Homodimer. The monomeric form is inactive while the homodimer is active.</text>
</comment>
<accession>A0A7X3D3K7</accession>
<keyword evidence="15" id="KW-0482">Metalloprotease</keyword>
<evidence type="ECO:0000256" key="12">
    <source>
        <dbReference type="ARBA" id="ARBA00022824"/>
    </source>
</evidence>
<keyword evidence="13" id="KW-0862">Zinc</keyword>
<dbReference type="GO" id="GO:0046872">
    <property type="term" value="F:metal ion binding"/>
    <property type="evidence" value="ECO:0007669"/>
    <property type="project" value="UniProtKB-KW"/>
</dbReference>
<dbReference type="GO" id="GO:0005764">
    <property type="term" value="C:lysosome"/>
    <property type="evidence" value="ECO:0007669"/>
    <property type="project" value="UniProtKB-SubCell"/>
</dbReference>
<evidence type="ECO:0000313" key="23">
    <source>
        <dbReference type="Proteomes" id="UP000540519"/>
    </source>
</evidence>
<evidence type="ECO:0000256" key="14">
    <source>
        <dbReference type="ARBA" id="ARBA00023034"/>
    </source>
</evidence>
<keyword evidence="17" id="KW-0325">Glycoprotein</keyword>
<evidence type="ECO:0000259" key="21">
    <source>
        <dbReference type="Pfam" id="PF04389"/>
    </source>
</evidence>
<dbReference type="GO" id="GO:0005576">
    <property type="term" value="C:extracellular region"/>
    <property type="evidence" value="ECO:0007669"/>
    <property type="project" value="UniProtKB-SubCell"/>
</dbReference>
<evidence type="ECO:0000256" key="6">
    <source>
        <dbReference type="ARBA" id="ARBA00022525"/>
    </source>
</evidence>
<keyword evidence="16" id="KW-0865">Zymogen</keyword>
<dbReference type="PANTHER" id="PTHR12053:SF3">
    <property type="entry name" value="CARBOXYPEPTIDASE Q"/>
    <property type="match status" value="1"/>
</dbReference>
<keyword evidence="7" id="KW-0121">Carboxypeptidase</keyword>
<feature type="domain" description="Peptidase M28" evidence="21">
    <location>
        <begin position="261"/>
        <end position="441"/>
    </location>
</feature>
<dbReference type="GO" id="GO:0004180">
    <property type="term" value="F:carboxypeptidase activity"/>
    <property type="evidence" value="ECO:0007669"/>
    <property type="project" value="UniProtKB-KW"/>
</dbReference>
<evidence type="ECO:0000256" key="8">
    <source>
        <dbReference type="ARBA" id="ARBA00022670"/>
    </source>
</evidence>
<keyword evidence="9" id="KW-0479">Metal-binding</keyword>
<dbReference type="InterPro" id="IPR007484">
    <property type="entry name" value="Peptidase_M28"/>
</dbReference>
<evidence type="ECO:0000256" key="18">
    <source>
        <dbReference type="ARBA" id="ARBA00023228"/>
    </source>
</evidence>
<evidence type="ECO:0000256" key="3">
    <source>
        <dbReference type="ARBA" id="ARBA00004555"/>
    </source>
</evidence>
<evidence type="ECO:0000256" key="20">
    <source>
        <dbReference type="ARBA" id="ARBA00033328"/>
    </source>
</evidence>